<protein>
    <submittedName>
        <fullName evidence="1">Uncharacterized protein</fullName>
    </submittedName>
</protein>
<dbReference type="EMBL" id="KN840636">
    <property type="protein sequence ID" value="KIP03050.1"/>
    <property type="molecule type" value="Genomic_DNA"/>
</dbReference>
<accession>A0A0C3S4L9</accession>
<dbReference type="AlphaFoldDB" id="A0A0C3S4L9"/>
<evidence type="ECO:0000313" key="1">
    <source>
        <dbReference type="EMBL" id="KIP03050.1"/>
    </source>
</evidence>
<dbReference type="Proteomes" id="UP000053257">
    <property type="component" value="Unassembled WGS sequence"/>
</dbReference>
<reference evidence="1 2" key="1">
    <citation type="journal article" date="2014" name="PLoS Genet.">
        <title>Analysis of the Phlebiopsis gigantea genome, transcriptome and secretome provides insight into its pioneer colonization strategies of wood.</title>
        <authorList>
            <person name="Hori C."/>
            <person name="Ishida T."/>
            <person name="Igarashi K."/>
            <person name="Samejima M."/>
            <person name="Suzuki H."/>
            <person name="Master E."/>
            <person name="Ferreira P."/>
            <person name="Ruiz-Duenas F.J."/>
            <person name="Held B."/>
            <person name="Canessa P."/>
            <person name="Larrondo L.F."/>
            <person name="Schmoll M."/>
            <person name="Druzhinina I.S."/>
            <person name="Kubicek C.P."/>
            <person name="Gaskell J.A."/>
            <person name="Kersten P."/>
            <person name="St John F."/>
            <person name="Glasner J."/>
            <person name="Sabat G."/>
            <person name="Splinter BonDurant S."/>
            <person name="Syed K."/>
            <person name="Yadav J."/>
            <person name="Mgbeahuruike A.C."/>
            <person name="Kovalchuk A."/>
            <person name="Asiegbu F.O."/>
            <person name="Lackner G."/>
            <person name="Hoffmeister D."/>
            <person name="Rencoret J."/>
            <person name="Gutierrez A."/>
            <person name="Sun H."/>
            <person name="Lindquist E."/>
            <person name="Barry K."/>
            <person name="Riley R."/>
            <person name="Grigoriev I.V."/>
            <person name="Henrissat B."/>
            <person name="Kues U."/>
            <person name="Berka R.M."/>
            <person name="Martinez A.T."/>
            <person name="Covert S.F."/>
            <person name="Blanchette R.A."/>
            <person name="Cullen D."/>
        </authorList>
    </citation>
    <scope>NUCLEOTIDE SEQUENCE [LARGE SCALE GENOMIC DNA]</scope>
    <source>
        <strain evidence="1 2">11061_1 CR5-6</strain>
    </source>
</reference>
<keyword evidence="2" id="KW-1185">Reference proteome</keyword>
<evidence type="ECO:0000313" key="2">
    <source>
        <dbReference type="Proteomes" id="UP000053257"/>
    </source>
</evidence>
<organism evidence="1 2">
    <name type="scientific">Phlebiopsis gigantea (strain 11061_1 CR5-6)</name>
    <name type="common">White-rot fungus</name>
    <name type="synonym">Peniophora gigantea</name>
    <dbReference type="NCBI Taxonomy" id="745531"/>
    <lineage>
        <taxon>Eukaryota</taxon>
        <taxon>Fungi</taxon>
        <taxon>Dikarya</taxon>
        <taxon>Basidiomycota</taxon>
        <taxon>Agaricomycotina</taxon>
        <taxon>Agaricomycetes</taxon>
        <taxon>Polyporales</taxon>
        <taxon>Phanerochaetaceae</taxon>
        <taxon>Phlebiopsis</taxon>
    </lineage>
</organism>
<proteinExistence type="predicted"/>
<sequence length="189" mass="21308">MRLALVERIKSYRGWNKLPSRASWNVEGSPDAMLRCKADFSSIRRVRVAECYEGWPFAWMFAVASMGQKRKFSRRGEETTVPEGVMVVVRLCKLFSDPKCRTTAIQKQELPDGDDYTFHYRLAQGDVDNPAQYQYELALAAKPVEPPVAPEDPLPLTRALDRLVISVSHSLSFDSVNSEAVWAGRLLAG</sequence>
<name>A0A0C3S4L9_PHLG1</name>
<gene>
    <name evidence="1" type="ORF">PHLGIDRAFT_256695</name>
</gene>
<dbReference type="HOGENOM" id="CLU_1434924_0_0_1"/>